<dbReference type="GO" id="GO:0009307">
    <property type="term" value="P:DNA restriction-modification system"/>
    <property type="evidence" value="ECO:0007669"/>
    <property type="project" value="InterPro"/>
</dbReference>
<dbReference type="AlphaFoldDB" id="A0A5B8UJY0"/>
<dbReference type="InterPro" id="IPR012327">
    <property type="entry name" value="MeTrfase_D12"/>
</dbReference>
<dbReference type="GO" id="GO:0006298">
    <property type="term" value="P:mismatch repair"/>
    <property type="evidence" value="ECO:0007669"/>
    <property type="project" value="TreeGrafter"/>
</dbReference>
<dbReference type="Proteomes" id="UP000321204">
    <property type="component" value="Chromosome"/>
</dbReference>
<dbReference type="GO" id="GO:0032259">
    <property type="term" value="P:methylation"/>
    <property type="evidence" value="ECO:0007669"/>
    <property type="project" value="UniProtKB-KW"/>
</dbReference>
<dbReference type="InterPro" id="IPR002052">
    <property type="entry name" value="DNA_methylase_N6_adenine_CS"/>
</dbReference>
<keyword evidence="5 7" id="KW-0949">S-adenosyl-L-methionine</keyword>
<comment type="catalytic activity">
    <reaction evidence="6 7">
        <text>a 2'-deoxyadenosine in DNA + S-adenosyl-L-methionine = an N(6)-methyl-2'-deoxyadenosine in DNA + S-adenosyl-L-homocysteine + H(+)</text>
        <dbReference type="Rhea" id="RHEA:15197"/>
        <dbReference type="Rhea" id="RHEA-COMP:12418"/>
        <dbReference type="Rhea" id="RHEA-COMP:12419"/>
        <dbReference type="ChEBI" id="CHEBI:15378"/>
        <dbReference type="ChEBI" id="CHEBI:57856"/>
        <dbReference type="ChEBI" id="CHEBI:59789"/>
        <dbReference type="ChEBI" id="CHEBI:90615"/>
        <dbReference type="ChEBI" id="CHEBI:90616"/>
        <dbReference type="EC" id="2.1.1.72"/>
    </reaction>
</comment>
<dbReference type="GO" id="GO:1904047">
    <property type="term" value="F:S-adenosyl-L-methionine binding"/>
    <property type="evidence" value="ECO:0007669"/>
    <property type="project" value="TreeGrafter"/>
</dbReference>
<name>A0A5B8UJY0_9BACT</name>
<protein>
    <recommendedName>
        <fullName evidence="2 7">Site-specific DNA-methyltransferase (adenine-specific)</fullName>
        <ecNumber evidence="2 7">2.1.1.72</ecNumber>
    </recommendedName>
</protein>
<dbReference type="InterPro" id="IPR012263">
    <property type="entry name" value="M_m6A_EcoRV"/>
</dbReference>
<dbReference type="InterPro" id="IPR029063">
    <property type="entry name" value="SAM-dependent_MTases_sf"/>
</dbReference>
<dbReference type="PANTHER" id="PTHR30481:SF3">
    <property type="entry name" value="DNA ADENINE METHYLASE"/>
    <property type="match status" value="1"/>
</dbReference>
<dbReference type="EC" id="2.1.1.72" evidence="2 7"/>
<dbReference type="GO" id="GO:0043565">
    <property type="term" value="F:sequence-specific DNA binding"/>
    <property type="evidence" value="ECO:0007669"/>
    <property type="project" value="TreeGrafter"/>
</dbReference>
<keyword evidence="3 7" id="KW-0489">Methyltransferase</keyword>
<dbReference type="GO" id="GO:0009007">
    <property type="term" value="F:site-specific DNA-methyltransferase (adenine-specific) activity"/>
    <property type="evidence" value="ECO:0007669"/>
    <property type="project" value="UniProtKB-UniRule"/>
</dbReference>
<dbReference type="Gene3D" id="3.40.50.150">
    <property type="entry name" value="Vaccinia Virus protein VP39"/>
    <property type="match status" value="1"/>
</dbReference>
<keyword evidence="4 7" id="KW-0808">Transferase</keyword>
<dbReference type="KEGG" id="fgg:FSB75_14240"/>
<evidence type="ECO:0000256" key="7">
    <source>
        <dbReference type="RuleBase" id="RU361257"/>
    </source>
</evidence>
<evidence type="ECO:0000256" key="2">
    <source>
        <dbReference type="ARBA" id="ARBA00011900"/>
    </source>
</evidence>
<reference evidence="8 9" key="1">
    <citation type="journal article" date="2015" name="Int. J. Syst. Evol. Microbiol.">
        <title>Flavisolibacter ginsenosidimutans sp. nov., with ginsenoside-converting activity isolated from soil used for cultivating ginseng.</title>
        <authorList>
            <person name="Zhao Y."/>
            <person name="Liu Q."/>
            <person name="Kang M.S."/>
            <person name="Jin F."/>
            <person name="Yu H."/>
            <person name="Im W.T."/>
        </authorList>
    </citation>
    <scope>NUCLEOTIDE SEQUENCE [LARGE SCALE GENOMIC DNA]</scope>
    <source>
        <strain evidence="8 9">Gsoil 636</strain>
    </source>
</reference>
<evidence type="ECO:0000256" key="1">
    <source>
        <dbReference type="ARBA" id="ARBA00006594"/>
    </source>
</evidence>
<organism evidence="8 9">
    <name type="scientific">Flavisolibacter ginsenosidimutans</name>
    <dbReference type="NCBI Taxonomy" id="661481"/>
    <lineage>
        <taxon>Bacteria</taxon>
        <taxon>Pseudomonadati</taxon>
        <taxon>Bacteroidota</taxon>
        <taxon>Chitinophagia</taxon>
        <taxon>Chitinophagales</taxon>
        <taxon>Chitinophagaceae</taxon>
        <taxon>Flavisolibacter</taxon>
    </lineage>
</organism>
<evidence type="ECO:0000313" key="9">
    <source>
        <dbReference type="Proteomes" id="UP000321204"/>
    </source>
</evidence>
<dbReference type="NCBIfam" id="TIGR00571">
    <property type="entry name" value="dam"/>
    <property type="match status" value="1"/>
</dbReference>
<proteinExistence type="inferred from homology"/>
<dbReference type="OrthoDB" id="9805629at2"/>
<evidence type="ECO:0000313" key="8">
    <source>
        <dbReference type="EMBL" id="QEC57011.1"/>
    </source>
</evidence>
<dbReference type="EMBL" id="CP042433">
    <property type="protein sequence ID" value="QEC57011.1"/>
    <property type="molecule type" value="Genomic_DNA"/>
</dbReference>
<accession>A0A5B8UJY0</accession>
<evidence type="ECO:0000256" key="3">
    <source>
        <dbReference type="ARBA" id="ARBA00022603"/>
    </source>
</evidence>
<gene>
    <name evidence="8" type="ORF">FSB75_14240</name>
</gene>
<sequence length="313" mass="35713">MMCLYLNNDWKMKLPHPIPYQGSKRNIADQILRYFPGSFNRLIEPFAGSAAITIASAYYFKANRFVVNDINEPLANLWDAIINNPKTIIKHYHDIWHGQLGNEEEYYYQIRDEFNQSKKPEYLLFLLAKCVKAAVRYNAQGEFNQSPDKRRLGRNPAMMRNDILRVSQLLKGKTEILSNDYQNVLDGATEWDLVYMDPPYQGTGVNGGFNYAGNIEFENFVVSLVELNSRNVPFILSYDGRTGDKTYGLPLPTALNLTKIEINAGRSSQATLLNRREFTYEAVFLSPALVTKIDLQRLTGITSCQIDLFAAHG</sequence>
<evidence type="ECO:0000256" key="6">
    <source>
        <dbReference type="ARBA" id="ARBA00047942"/>
    </source>
</evidence>
<dbReference type="PIRSF" id="PIRSF000398">
    <property type="entry name" value="M_m6A_EcoRV"/>
    <property type="match status" value="1"/>
</dbReference>
<dbReference type="Gene3D" id="1.10.1020.10">
    <property type="entry name" value="Adenine-specific Methyltransferase, Domain 2"/>
    <property type="match status" value="1"/>
</dbReference>
<keyword evidence="9" id="KW-1185">Reference proteome</keyword>
<dbReference type="PROSITE" id="PS00092">
    <property type="entry name" value="N6_MTASE"/>
    <property type="match status" value="1"/>
</dbReference>
<evidence type="ECO:0000256" key="5">
    <source>
        <dbReference type="ARBA" id="ARBA00022691"/>
    </source>
</evidence>
<dbReference type="InterPro" id="IPR023095">
    <property type="entry name" value="Ade_MeTrfase_dom_2"/>
</dbReference>
<dbReference type="REBASE" id="359376">
    <property type="entry name" value="M.Fgi636ORF14240P"/>
</dbReference>
<dbReference type="SUPFAM" id="SSF53335">
    <property type="entry name" value="S-adenosyl-L-methionine-dependent methyltransferases"/>
    <property type="match status" value="1"/>
</dbReference>
<dbReference type="PANTHER" id="PTHR30481">
    <property type="entry name" value="DNA ADENINE METHYLASE"/>
    <property type="match status" value="1"/>
</dbReference>
<evidence type="ECO:0000256" key="4">
    <source>
        <dbReference type="ARBA" id="ARBA00022679"/>
    </source>
</evidence>
<comment type="similarity">
    <text evidence="1 7">Belongs to the N(4)/N(6)-methyltransferase family.</text>
</comment>
<dbReference type="Pfam" id="PF02086">
    <property type="entry name" value="MethyltransfD12"/>
    <property type="match status" value="1"/>
</dbReference>
<dbReference type="PRINTS" id="PR00505">
    <property type="entry name" value="D12N6MTFRASE"/>
</dbReference>